<evidence type="ECO:0000256" key="2">
    <source>
        <dbReference type="SAM" id="Phobius"/>
    </source>
</evidence>
<dbReference type="InterPro" id="IPR002881">
    <property type="entry name" value="DUF58"/>
</dbReference>
<proteinExistence type="predicted"/>
<keyword evidence="2" id="KW-0812">Transmembrane</keyword>
<sequence>MSILLAQELPPNRDASPGSGDYTPSSPVRGQQPRWRLSAEGATWIGICLVVGLVGWWKSFNAVLLLAYVMTGLLGGQLYTLWRRRQGWQAHMSALPTLFAGERVLGQIVVTNSAHMRADCVAEIQIGPQTFRWYLEAAPPGQQQSISWTAILRQRGRFPIQLHLSESDGFGWFHRRTAIPGGEVIVLPAVGDIDIPKLRRWLDHQIPGAMITRPSQRRITLEPIEVRGIRPYRPGDSLRAIHWRTTARRRRLMVREYDTACGMPVVLTLLPPASPGPKEVTERWEATLSFAATMAYYWPQTAEHTPFVLVIAGASPHILYLPPSGQGIRHILRPLADPTAFTPDPPPPTLLRRIGRCVHLVLTPNTMLPDPSPEELPFVPPGQLLIPLTLEQLPSWYTPPGTLAPAIEG</sequence>
<evidence type="ECO:0000313" key="5">
    <source>
        <dbReference type="Proteomes" id="UP000542342"/>
    </source>
</evidence>
<dbReference type="EMBL" id="JACEFB010000010">
    <property type="protein sequence ID" value="MBA2227090.1"/>
    <property type="molecule type" value="Genomic_DNA"/>
</dbReference>
<dbReference type="PANTHER" id="PTHR34351:SF1">
    <property type="entry name" value="SLR1927 PROTEIN"/>
    <property type="match status" value="1"/>
</dbReference>
<dbReference type="Proteomes" id="UP000542342">
    <property type="component" value="Unassembled WGS sequence"/>
</dbReference>
<reference evidence="4 5" key="1">
    <citation type="submission" date="2020-07" db="EMBL/GenBank/DDBJ databases">
        <title>Thermogemmata thermophila gen. nov., sp. nov., a novel moderate thermophilic planctomycete from a Kamchatka hot spring.</title>
        <authorList>
            <person name="Elcheninov A.G."/>
            <person name="Podosokorskaya O.A."/>
            <person name="Kovaleva O.L."/>
            <person name="Novikov A."/>
            <person name="Bonch-Osmolovskaya E.A."/>
            <person name="Toshchakov S.V."/>
            <person name="Kublanov I.V."/>
        </authorList>
    </citation>
    <scope>NUCLEOTIDE SEQUENCE [LARGE SCALE GENOMIC DNA]</scope>
    <source>
        <strain evidence="4 5">2918</strain>
    </source>
</reference>
<dbReference type="PANTHER" id="PTHR34351">
    <property type="entry name" value="SLR1927 PROTEIN-RELATED"/>
    <property type="match status" value="1"/>
</dbReference>
<feature type="transmembrane region" description="Helical" evidence="2">
    <location>
        <begin position="63"/>
        <end position="82"/>
    </location>
</feature>
<feature type="domain" description="DUF58" evidence="3">
    <location>
        <begin position="229"/>
        <end position="344"/>
    </location>
</feature>
<feature type="region of interest" description="Disordered" evidence="1">
    <location>
        <begin position="9"/>
        <end position="31"/>
    </location>
</feature>
<evidence type="ECO:0000256" key="1">
    <source>
        <dbReference type="SAM" id="MobiDB-lite"/>
    </source>
</evidence>
<gene>
    <name evidence="4" type="ORF">H0921_13085</name>
</gene>
<name>A0A7V8VFJ4_9BACT</name>
<evidence type="ECO:0000259" key="3">
    <source>
        <dbReference type="Pfam" id="PF01882"/>
    </source>
</evidence>
<feature type="transmembrane region" description="Helical" evidence="2">
    <location>
        <begin position="37"/>
        <end position="57"/>
    </location>
</feature>
<dbReference type="AlphaFoldDB" id="A0A7V8VFJ4"/>
<dbReference type="RefSeq" id="WP_194538846.1">
    <property type="nucleotide sequence ID" value="NZ_JACEFB010000010.1"/>
</dbReference>
<keyword evidence="2" id="KW-1133">Transmembrane helix</keyword>
<accession>A0A7V8VFJ4</accession>
<protein>
    <submittedName>
        <fullName evidence="4">DUF58 domain-containing protein</fullName>
    </submittedName>
</protein>
<evidence type="ECO:0000313" key="4">
    <source>
        <dbReference type="EMBL" id="MBA2227090.1"/>
    </source>
</evidence>
<keyword evidence="2" id="KW-0472">Membrane</keyword>
<organism evidence="4 5">
    <name type="scientific">Thermogemmata fonticola</name>
    <dbReference type="NCBI Taxonomy" id="2755323"/>
    <lineage>
        <taxon>Bacteria</taxon>
        <taxon>Pseudomonadati</taxon>
        <taxon>Planctomycetota</taxon>
        <taxon>Planctomycetia</taxon>
        <taxon>Gemmatales</taxon>
        <taxon>Gemmataceae</taxon>
        <taxon>Thermogemmata</taxon>
    </lineage>
</organism>
<keyword evidence="5" id="KW-1185">Reference proteome</keyword>
<dbReference type="Pfam" id="PF01882">
    <property type="entry name" value="DUF58"/>
    <property type="match status" value="1"/>
</dbReference>
<comment type="caution">
    <text evidence="4">The sequence shown here is derived from an EMBL/GenBank/DDBJ whole genome shotgun (WGS) entry which is preliminary data.</text>
</comment>